<dbReference type="GO" id="GO:0050567">
    <property type="term" value="F:glutaminyl-tRNA synthase (glutamine-hydrolyzing) activity"/>
    <property type="evidence" value="ECO:0007669"/>
    <property type="project" value="UniProtKB-UniRule"/>
</dbReference>
<evidence type="ECO:0000256" key="2">
    <source>
        <dbReference type="ARBA" id="ARBA00011123"/>
    </source>
</evidence>
<feature type="active site" description="Charge relay system" evidence="10">
    <location>
        <position position="58"/>
    </location>
</feature>
<comment type="catalytic activity">
    <reaction evidence="9 10">
        <text>L-glutamyl-tRNA(Gln) + L-glutamine + ATP + H2O = L-glutaminyl-tRNA(Gln) + L-glutamate + ADP + phosphate + H(+)</text>
        <dbReference type="Rhea" id="RHEA:17521"/>
        <dbReference type="Rhea" id="RHEA-COMP:9681"/>
        <dbReference type="Rhea" id="RHEA-COMP:9684"/>
        <dbReference type="ChEBI" id="CHEBI:15377"/>
        <dbReference type="ChEBI" id="CHEBI:15378"/>
        <dbReference type="ChEBI" id="CHEBI:29985"/>
        <dbReference type="ChEBI" id="CHEBI:30616"/>
        <dbReference type="ChEBI" id="CHEBI:43474"/>
        <dbReference type="ChEBI" id="CHEBI:58359"/>
        <dbReference type="ChEBI" id="CHEBI:78520"/>
        <dbReference type="ChEBI" id="CHEBI:78521"/>
        <dbReference type="ChEBI" id="CHEBI:456216"/>
        <dbReference type="EC" id="6.3.5.7"/>
    </reaction>
</comment>
<comment type="function">
    <text evidence="10">Allows the formation of correctly charged Gln-tRNA(Gln) through the transamidation of misacylated Glu-tRNA(Gln) in organisms which lack glutaminyl-tRNA synthetase. The reaction takes place in the presence of glutamine and ATP through an activated gamma-phospho-Glu-tRNA(Gln).</text>
</comment>
<dbReference type="EMBL" id="JACHGJ010000003">
    <property type="protein sequence ID" value="MBB6480472.1"/>
    <property type="molecule type" value="Genomic_DNA"/>
</dbReference>
<evidence type="ECO:0000256" key="4">
    <source>
        <dbReference type="ARBA" id="ARBA00014428"/>
    </source>
</evidence>
<protein>
    <recommendedName>
        <fullName evidence="4 10">Glutamyl-tRNA(Gln) amidotransferase subunit A</fullName>
        <shortName evidence="10">Glu-ADT subunit A</shortName>
        <ecNumber evidence="3 10">6.3.5.7</ecNumber>
    </recommendedName>
</protein>
<dbReference type="GO" id="GO:0006412">
    <property type="term" value="P:translation"/>
    <property type="evidence" value="ECO:0007669"/>
    <property type="project" value="UniProtKB-UniRule"/>
</dbReference>
<sequence length="461" mass="49487">MSDIKRWAKALTDSADSYKKYVGSWEEKIGSFLQFDPEAAKADSSGEGILAGIPFGVKDNIAVKGFNMTCGSKILENFDCPYTATAVENLQKAGAVPVGKMNMDEFGMGSSTDNSALAETHNPWDTSRVAGGSSGGSAAAVAAGQVPFALGSDTGGSVRQPASFCGVYGLKPTYGTVSRYGLTAYASSLETIGVCAETAGLTREVFNAMRGKDIMDNTTVDYSPSGKDDVETVAVLKVGKGDLSDDVLRSYNTSITRLKEQGYKTVEVELPTLKYVVPAYYVIATAEASANLARFNGIRYGLAAQGAETPSALMEETRHSGFGDEVKLRILLGTYVLRSGFQDQYYHRAQKIRTAILNDFNRIFESADALMMPVFPTAAFRHGSSDLTQLQQKAADLYTCSANLAGLPALAVPSTIEEGLPVGVQFMAPAFEEERLFRIAEKLESVFPAQKPEGYSQEWKA</sequence>
<evidence type="ECO:0000256" key="10">
    <source>
        <dbReference type="HAMAP-Rule" id="MF_00120"/>
    </source>
</evidence>
<evidence type="ECO:0000256" key="5">
    <source>
        <dbReference type="ARBA" id="ARBA00022598"/>
    </source>
</evidence>
<dbReference type="AlphaFoldDB" id="A0A841RDL6"/>
<evidence type="ECO:0000256" key="7">
    <source>
        <dbReference type="ARBA" id="ARBA00022840"/>
    </source>
</evidence>
<keyword evidence="5 10" id="KW-0436">Ligase</keyword>
<dbReference type="PROSITE" id="PS00571">
    <property type="entry name" value="AMIDASES"/>
    <property type="match status" value="1"/>
</dbReference>
<proteinExistence type="inferred from homology"/>
<dbReference type="Gene3D" id="3.90.1300.10">
    <property type="entry name" value="Amidase signature (AS) domain"/>
    <property type="match status" value="1"/>
</dbReference>
<keyword evidence="12" id="KW-0808">Transferase</keyword>
<keyword evidence="7 10" id="KW-0067">ATP-binding</keyword>
<dbReference type="Pfam" id="PF01425">
    <property type="entry name" value="Amidase"/>
    <property type="match status" value="1"/>
</dbReference>
<comment type="subunit">
    <text evidence="2 10">Heterotrimer of A, B and C subunits.</text>
</comment>
<reference evidence="12 13" key="1">
    <citation type="submission" date="2020-08" db="EMBL/GenBank/DDBJ databases">
        <title>Genomic Encyclopedia of Type Strains, Phase IV (KMG-IV): sequencing the most valuable type-strain genomes for metagenomic binning, comparative biology and taxonomic classification.</title>
        <authorList>
            <person name="Goeker M."/>
        </authorList>
    </citation>
    <scope>NUCLEOTIDE SEQUENCE [LARGE SCALE GENOMIC DNA]</scope>
    <source>
        <strain evidence="12 13">DSM 2461</strain>
    </source>
</reference>
<comment type="caution">
    <text evidence="12">The sequence shown here is derived from an EMBL/GenBank/DDBJ whole genome shotgun (WGS) entry which is preliminary data.</text>
</comment>
<dbReference type="InterPro" id="IPR004412">
    <property type="entry name" value="GatA"/>
</dbReference>
<dbReference type="SUPFAM" id="SSF75304">
    <property type="entry name" value="Amidase signature (AS) enzymes"/>
    <property type="match status" value="1"/>
</dbReference>
<dbReference type="GO" id="GO:0005524">
    <property type="term" value="F:ATP binding"/>
    <property type="evidence" value="ECO:0007669"/>
    <property type="project" value="UniProtKB-KW"/>
</dbReference>
<evidence type="ECO:0000256" key="1">
    <source>
        <dbReference type="ARBA" id="ARBA00008069"/>
    </source>
</evidence>
<organism evidence="12 13">
    <name type="scientific">Spirochaeta isovalerica</name>
    <dbReference type="NCBI Taxonomy" id="150"/>
    <lineage>
        <taxon>Bacteria</taxon>
        <taxon>Pseudomonadati</taxon>
        <taxon>Spirochaetota</taxon>
        <taxon>Spirochaetia</taxon>
        <taxon>Spirochaetales</taxon>
        <taxon>Spirochaetaceae</taxon>
        <taxon>Spirochaeta</taxon>
    </lineage>
</organism>
<evidence type="ECO:0000256" key="6">
    <source>
        <dbReference type="ARBA" id="ARBA00022741"/>
    </source>
</evidence>
<dbReference type="HAMAP" id="MF_00120">
    <property type="entry name" value="GatA"/>
    <property type="match status" value="1"/>
</dbReference>
<name>A0A841RDL6_9SPIO</name>
<keyword evidence="8 10" id="KW-0648">Protein biosynthesis</keyword>
<dbReference type="EC" id="6.3.5.7" evidence="3 10"/>
<dbReference type="RefSeq" id="WP_184746732.1">
    <property type="nucleotide sequence ID" value="NZ_JACHGJ010000003.1"/>
</dbReference>
<evidence type="ECO:0000256" key="3">
    <source>
        <dbReference type="ARBA" id="ARBA00012739"/>
    </source>
</evidence>
<evidence type="ECO:0000256" key="8">
    <source>
        <dbReference type="ARBA" id="ARBA00022917"/>
    </source>
</evidence>
<dbReference type="InterPro" id="IPR023631">
    <property type="entry name" value="Amidase_dom"/>
</dbReference>
<evidence type="ECO:0000259" key="11">
    <source>
        <dbReference type="Pfam" id="PF01425"/>
    </source>
</evidence>
<evidence type="ECO:0000313" key="12">
    <source>
        <dbReference type="EMBL" id="MBB6480472.1"/>
    </source>
</evidence>
<dbReference type="GO" id="GO:0030956">
    <property type="term" value="C:glutamyl-tRNA(Gln) amidotransferase complex"/>
    <property type="evidence" value="ECO:0007669"/>
    <property type="project" value="InterPro"/>
</dbReference>
<dbReference type="GO" id="GO:0016740">
    <property type="term" value="F:transferase activity"/>
    <property type="evidence" value="ECO:0007669"/>
    <property type="project" value="UniProtKB-KW"/>
</dbReference>
<comment type="similarity">
    <text evidence="1 10">Belongs to the amidase family. GatA subfamily.</text>
</comment>
<feature type="active site" description="Acyl-ester intermediate" evidence="10">
    <location>
        <position position="157"/>
    </location>
</feature>
<gene>
    <name evidence="10" type="primary">gatA</name>
    <name evidence="12" type="ORF">HNR50_002135</name>
</gene>
<dbReference type="PANTHER" id="PTHR11895:SF151">
    <property type="entry name" value="GLUTAMYL-TRNA(GLN) AMIDOTRANSFERASE SUBUNIT A"/>
    <property type="match status" value="1"/>
</dbReference>
<feature type="active site" description="Charge relay system" evidence="10">
    <location>
        <position position="133"/>
    </location>
</feature>
<dbReference type="InterPro" id="IPR036928">
    <property type="entry name" value="AS_sf"/>
</dbReference>
<dbReference type="PANTHER" id="PTHR11895">
    <property type="entry name" value="TRANSAMIDASE"/>
    <property type="match status" value="1"/>
</dbReference>
<dbReference type="InterPro" id="IPR020556">
    <property type="entry name" value="Amidase_CS"/>
</dbReference>
<dbReference type="NCBIfam" id="TIGR00132">
    <property type="entry name" value="gatA"/>
    <property type="match status" value="1"/>
</dbReference>
<evidence type="ECO:0000256" key="9">
    <source>
        <dbReference type="ARBA" id="ARBA00047407"/>
    </source>
</evidence>
<dbReference type="InterPro" id="IPR000120">
    <property type="entry name" value="Amidase"/>
</dbReference>
<feature type="domain" description="Amidase" evidence="11">
    <location>
        <begin position="38"/>
        <end position="436"/>
    </location>
</feature>
<evidence type="ECO:0000313" key="13">
    <source>
        <dbReference type="Proteomes" id="UP000587760"/>
    </source>
</evidence>
<accession>A0A841RDL6</accession>
<dbReference type="Proteomes" id="UP000587760">
    <property type="component" value="Unassembled WGS sequence"/>
</dbReference>
<keyword evidence="6 10" id="KW-0547">Nucleotide-binding</keyword>
<keyword evidence="13" id="KW-1185">Reference proteome</keyword>